<evidence type="ECO:0000259" key="4">
    <source>
        <dbReference type="SMART" id="SM00822"/>
    </source>
</evidence>
<protein>
    <submittedName>
        <fullName evidence="5">Reductase</fullName>
    </submittedName>
</protein>
<organism evidence="5">
    <name type="scientific">uncultured Rubrobacteraceae bacterium</name>
    <dbReference type="NCBI Taxonomy" id="349277"/>
    <lineage>
        <taxon>Bacteria</taxon>
        <taxon>Bacillati</taxon>
        <taxon>Actinomycetota</taxon>
        <taxon>Rubrobacteria</taxon>
        <taxon>Rubrobacterales</taxon>
        <taxon>Rubrobacteraceae</taxon>
        <taxon>environmental samples</taxon>
    </lineage>
</organism>
<proteinExistence type="inferred from homology"/>
<dbReference type="PRINTS" id="PR00080">
    <property type="entry name" value="SDRFAMILY"/>
</dbReference>
<feature type="domain" description="Ketoreductase" evidence="4">
    <location>
        <begin position="11"/>
        <end position="194"/>
    </location>
</feature>
<dbReference type="SMART" id="SM00822">
    <property type="entry name" value="PKS_KR"/>
    <property type="match status" value="1"/>
</dbReference>
<dbReference type="GO" id="GO:0016491">
    <property type="term" value="F:oxidoreductase activity"/>
    <property type="evidence" value="ECO:0007669"/>
    <property type="project" value="UniProtKB-KW"/>
</dbReference>
<dbReference type="Pfam" id="PF13561">
    <property type="entry name" value="adh_short_C2"/>
    <property type="match status" value="1"/>
</dbReference>
<dbReference type="PRINTS" id="PR00081">
    <property type="entry name" value="GDHRDH"/>
</dbReference>
<name>A0A6J4NE45_9ACTN</name>
<evidence type="ECO:0000256" key="3">
    <source>
        <dbReference type="ARBA" id="ARBA00023002"/>
    </source>
</evidence>
<dbReference type="InterPro" id="IPR002347">
    <property type="entry name" value="SDR_fam"/>
</dbReference>
<dbReference type="InterPro" id="IPR057326">
    <property type="entry name" value="KR_dom"/>
</dbReference>
<gene>
    <name evidence="5" type="ORF">AVDCRST_MAG22-83</name>
</gene>
<dbReference type="AlphaFoldDB" id="A0A6J4NE45"/>
<dbReference type="PANTHER" id="PTHR43639:SF1">
    <property type="entry name" value="SHORT-CHAIN DEHYDROGENASE_REDUCTASE FAMILY PROTEIN"/>
    <property type="match status" value="1"/>
</dbReference>
<reference evidence="5" key="1">
    <citation type="submission" date="2020-02" db="EMBL/GenBank/DDBJ databases">
        <authorList>
            <person name="Meier V. D."/>
        </authorList>
    </citation>
    <scope>NUCLEOTIDE SEQUENCE</scope>
    <source>
        <strain evidence="5">AVDCRST_MAG22</strain>
    </source>
</reference>
<evidence type="ECO:0000313" key="5">
    <source>
        <dbReference type="EMBL" id="CAA9382646.1"/>
    </source>
</evidence>
<dbReference type="InterPro" id="IPR036291">
    <property type="entry name" value="NAD(P)-bd_dom_sf"/>
</dbReference>
<comment type="similarity">
    <text evidence="1">Belongs to the short-chain dehydrogenases/reductases (SDR) family.</text>
</comment>
<keyword evidence="2" id="KW-0521">NADP</keyword>
<dbReference type="PANTHER" id="PTHR43639">
    <property type="entry name" value="OXIDOREDUCTASE, SHORT-CHAIN DEHYDROGENASE/REDUCTASE FAMILY (AFU_ORTHOLOGUE AFUA_5G02870)"/>
    <property type="match status" value="1"/>
</dbReference>
<dbReference type="SUPFAM" id="SSF51735">
    <property type="entry name" value="NAD(P)-binding Rossmann-fold domains"/>
    <property type="match status" value="1"/>
</dbReference>
<dbReference type="EMBL" id="CADCUV010000004">
    <property type="protein sequence ID" value="CAA9382646.1"/>
    <property type="molecule type" value="Genomic_DNA"/>
</dbReference>
<keyword evidence="3" id="KW-0560">Oxidoreductase</keyword>
<evidence type="ECO:0000256" key="2">
    <source>
        <dbReference type="ARBA" id="ARBA00022857"/>
    </source>
</evidence>
<evidence type="ECO:0000256" key="1">
    <source>
        <dbReference type="ARBA" id="ARBA00006484"/>
    </source>
</evidence>
<accession>A0A6J4NE45</accession>
<dbReference type="FunFam" id="3.40.50.720:FF:000374">
    <property type="entry name" value="3-oxoacyl-(Acyl-carrier-protein) reductase"/>
    <property type="match status" value="1"/>
</dbReference>
<sequence>MDTQNGTTRGGVAVVTGGSRGLGRDMVQSIARRGTDVIFTYQSNEGAADELVAEVESMGRRAVALQLDVGDAGTFDAFAERVRAVLSGWDLNKFDSLVNNAGFGVYATIAETTEEQFDRLMDVHVKGPFFLTQKLLPLMADGGRIINVSTGLARFALPGHAAYASAKGAVEVMTRYLAVELGPRGISVNVIAPGAIETDFSGGVVRDNPEMNEMIASSTALGRAGLPGDIGGVVASLLSPEMGWVNAQRIEASGGQNL</sequence>
<dbReference type="Gene3D" id="3.40.50.720">
    <property type="entry name" value="NAD(P)-binding Rossmann-like Domain"/>
    <property type="match status" value="1"/>
</dbReference>